<accession>A0AAD5WD59</accession>
<feature type="compositionally biased region" description="Low complexity" evidence="1">
    <location>
        <begin position="44"/>
        <end position="53"/>
    </location>
</feature>
<gene>
    <name evidence="2" type="ORF">KIN20_026838</name>
</gene>
<feature type="compositionally biased region" description="Polar residues" evidence="1">
    <location>
        <begin position="54"/>
        <end position="65"/>
    </location>
</feature>
<dbReference type="EMBL" id="JAHQIW010005493">
    <property type="protein sequence ID" value="KAJ1366229.1"/>
    <property type="molecule type" value="Genomic_DNA"/>
</dbReference>
<evidence type="ECO:0000256" key="1">
    <source>
        <dbReference type="SAM" id="MobiDB-lite"/>
    </source>
</evidence>
<organism evidence="2 3">
    <name type="scientific">Parelaphostrongylus tenuis</name>
    <name type="common">Meningeal worm</name>
    <dbReference type="NCBI Taxonomy" id="148309"/>
    <lineage>
        <taxon>Eukaryota</taxon>
        <taxon>Metazoa</taxon>
        <taxon>Ecdysozoa</taxon>
        <taxon>Nematoda</taxon>
        <taxon>Chromadorea</taxon>
        <taxon>Rhabditida</taxon>
        <taxon>Rhabditina</taxon>
        <taxon>Rhabditomorpha</taxon>
        <taxon>Strongyloidea</taxon>
        <taxon>Metastrongylidae</taxon>
        <taxon>Parelaphostrongylus</taxon>
    </lineage>
</organism>
<evidence type="ECO:0000313" key="3">
    <source>
        <dbReference type="Proteomes" id="UP001196413"/>
    </source>
</evidence>
<protein>
    <submittedName>
        <fullName evidence="2">Uncharacterized protein</fullName>
    </submittedName>
</protein>
<reference evidence="2" key="1">
    <citation type="submission" date="2021-06" db="EMBL/GenBank/DDBJ databases">
        <title>Parelaphostrongylus tenuis whole genome reference sequence.</title>
        <authorList>
            <person name="Garwood T.J."/>
            <person name="Larsen P.A."/>
            <person name="Fountain-Jones N.M."/>
            <person name="Garbe J.R."/>
            <person name="Macchietto M.G."/>
            <person name="Kania S.A."/>
            <person name="Gerhold R.W."/>
            <person name="Richards J.E."/>
            <person name="Wolf T.M."/>
        </authorList>
    </citation>
    <scope>NUCLEOTIDE SEQUENCE</scope>
    <source>
        <strain evidence="2">MNPRO001-30</strain>
        <tissue evidence="2">Meninges</tissue>
    </source>
</reference>
<sequence length="137" mass="15395">MAILAPVREYSSNDKVNIVKRRKLSRKEKKLSNLVSSAQKLLRSSSSDSDISSQYDEGTLPTSNIAKRKRRRLLEASDSDASYEATSGSDETGKGMTDDDEEEEEEEEVDFRKSKPKKKVKKDESDEDDSVNEKSIG</sequence>
<dbReference type="Proteomes" id="UP001196413">
    <property type="component" value="Unassembled WGS sequence"/>
</dbReference>
<feature type="compositionally biased region" description="Acidic residues" evidence="1">
    <location>
        <begin position="98"/>
        <end position="109"/>
    </location>
</feature>
<feature type="region of interest" description="Disordered" evidence="1">
    <location>
        <begin position="38"/>
        <end position="137"/>
    </location>
</feature>
<proteinExistence type="predicted"/>
<evidence type="ECO:0000313" key="2">
    <source>
        <dbReference type="EMBL" id="KAJ1366229.1"/>
    </source>
</evidence>
<keyword evidence="3" id="KW-1185">Reference proteome</keyword>
<dbReference type="AlphaFoldDB" id="A0AAD5WD59"/>
<name>A0AAD5WD59_PARTN</name>
<comment type="caution">
    <text evidence="2">The sequence shown here is derived from an EMBL/GenBank/DDBJ whole genome shotgun (WGS) entry which is preliminary data.</text>
</comment>